<dbReference type="SUPFAM" id="SSF53955">
    <property type="entry name" value="Lysozyme-like"/>
    <property type="match status" value="1"/>
</dbReference>
<dbReference type="Gene3D" id="1.10.530.10">
    <property type="match status" value="1"/>
</dbReference>
<dbReference type="Pfam" id="PF00754">
    <property type="entry name" value="F5_F8_type_C"/>
    <property type="match status" value="1"/>
</dbReference>
<dbReference type="Gene3D" id="2.60.120.260">
    <property type="entry name" value="Galactose-binding domain-like"/>
    <property type="match status" value="1"/>
</dbReference>
<feature type="region of interest" description="Disordered" evidence="1">
    <location>
        <begin position="207"/>
        <end position="227"/>
    </location>
</feature>
<feature type="domain" description="F5/8 type C" evidence="2">
    <location>
        <begin position="13"/>
        <end position="135"/>
    </location>
</feature>
<proteinExistence type="predicted"/>
<evidence type="ECO:0000259" key="2">
    <source>
        <dbReference type="PROSITE" id="PS50022"/>
    </source>
</evidence>
<feature type="compositionally biased region" description="Polar residues" evidence="1">
    <location>
        <begin position="207"/>
        <end position="225"/>
    </location>
</feature>
<dbReference type="SUPFAM" id="SSF49785">
    <property type="entry name" value="Galactose-binding domain-like"/>
    <property type="match status" value="1"/>
</dbReference>
<feature type="region of interest" description="Disordered" evidence="1">
    <location>
        <begin position="274"/>
        <end position="322"/>
    </location>
</feature>
<gene>
    <name evidence="3" type="ORF">Sipo8835_43720</name>
</gene>
<feature type="compositionally biased region" description="Polar residues" evidence="1">
    <location>
        <begin position="14"/>
        <end position="25"/>
    </location>
</feature>
<name>A0AAE8VTS3_9ACTN</name>
<dbReference type="PROSITE" id="PS50022">
    <property type="entry name" value="FA58C_3"/>
    <property type="match status" value="1"/>
</dbReference>
<dbReference type="InterPro" id="IPR023346">
    <property type="entry name" value="Lysozyme-like_dom_sf"/>
</dbReference>
<dbReference type="InterPro" id="IPR008258">
    <property type="entry name" value="Transglycosylase_SLT_dom_1"/>
</dbReference>
<evidence type="ECO:0000313" key="4">
    <source>
        <dbReference type="Proteomes" id="UP000318720"/>
    </source>
</evidence>
<evidence type="ECO:0000256" key="1">
    <source>
        <dbReference type="SAM" id="MobiDB-lite"/>
    </source>
</evidence>
<dbReference type="Proteomes" id="UP000318720">
    <property type="component" value="Unassembled WGS sequence"/>
</dbReference>
<evidence type="ECO:0000313" key="3">
    <source>
        <dbReference type="EMBL" id="TQE15967.1"/>
    </source>
</evidence>
<feature type="compositionally biased region" description="Low complexity" evidence="1">
    <location>
        <begin position="300"/>
        <end position="322"/>
    </location>
</feature>
<feature type="compositionally biased region" description="Basic and acidic residues" evidence="1">
    <location>
        <begin position="274"/>
        <end position="299"/>
    </location>
</feature>
<sequence>MRVGDQWLGHTLPTGASLTSPTGETALSRDGWQATASASSSDDPPSKAIDGDASTRWSSGHGMRPGDWFQLDLGSTETFDQLVLDSTASSGDFARQYEVYTSDDGTTWGEPIATGPGSTVTRILLPTTTARYIRVVNKASSGSWCSSVQRSDSLPPVRPINRLNPAKFNLDLTKLEGQRVSGNLVRGFAVVSATAVTTVGAVTGVAQSSTGQSVNDAETTGSGSTLLADIPMGQQARIQTASLTQQADAQAIAADNSVRETAAEAARKQAAKDAIAKQKEAKQKEAQQKALQDAKDRQEAQQQAGSSSTGSSSTGPSSLAPQSSYTVAQVQAIARQMVPGDQFQCFSNIVDHESGWNHKAVNPSSGAYGLVQAYPGSKMSSAGADWQTNPATQIKWGLNYMNARYGSPCGAWAFWQANGSY</sequence>
<comment type="caution">
    <text evidence="3">The sequence shown here is derived from an EMBL/GenBank/DDBJ whole genome shotgun (WGS) entry which is preliminary data.</text>
</comment>
<reference evidence="3 4" key="1">
    <citation type="submission" date="2019-03" db="EMBL/GenBank/DDBJ databases">
        <title>Comparative genomic analyses of the sweetpotato soil rot pathogen, Streptomyces ipomoeae.</title>
        <authorList>
            <person name="Ruschel Soares N."/>
            <person name="Badger J.H."/>
            <person name="Huguet-Tapia J.C."/>
            <person name="Clark C.A."/>
            <person name="Pettis G.S."/>
        </authorList>
    </citation>
    <scope>NUCLEOTIDE SEQUENCE [LARGE SCALE GENOMIC DNA]</scope>
    <source>
        <strain evidence="3 4">88-35</strain>
    </source>
</reference>
<protein>
    <recommendedName>
        <fullName evidence="2">F5/8 type C domain-containing protein</fullName>
    </recommendedName>
</protein>
<accession>A0AAE8VTS3</accession>
<dbReference type="InterPro" id="IPR008979">
    <property type="entry name" value="Galactose-bd-like_sf"/>
</dbReference>
<organism evidence="3 4">
    <name type="scientific">Streptomyces ipomoeae</name>
    <dbReference type="NCBI Taxonomy" id="103232"/>
    <lineage>
        <taxon>Bacteria</taxon>
        <taxon>Bacillati</taxon>
        <taxon>Actinomycetota</taxon>
        <taxon>Actinomycetes</taxon>
        <taxon>Kitasatosporales</taxon>
        <taxon>Streptomycetaceae</taxon>
        <taxon>Streptomyces</taxon>
    </lineage>
</organism>
<dbReference type="InterPro" id="IPR000421">
    <property type="entry name" value="FA58C"/>
</dbReference>
<dbReference type="AlphaFoldDB" id="A0AAE8VTS3"/>
<dbReference type="EMBL" id="SPAZ01000358">
    <property type="protein sequence ID" value="TQE15967.1"/>
    <property type="molecule type" value="Genomic_DNA"/>
</dbReference>
<feature type="region of interest" description="Disordered" evidence="1">
    <location>
        <begin position="1"/>
        <end position="61"/>
    </location>
</feature>
<dbReference type="Pfam" id="PF01464">
    <property type="entry name" value="SLT"/>
    <property type="match status" value="1"/>
</dbReference>